<keyword evidence="3" id="KW-1185">Reference proteome</keyword>
<dbReference type="Pfam" id="PF20274">
    <property type="entry name" value="cREC_REC"/>
    <property type="match status" value="1"/>
</dbReference>
<protein>
    <submittedName>
        <fullName evidence="2">Cell division protein FtsJ</fullName>
    </submittedName>
</protein>
<dbReference type="OrthoDB" id="2614698at2"/>
<name>A0A4R5KVQ7_9BACL</name>
<dbReference type="Proteomes" id="UP000295636">
    <property type="component" value="Unassembled WGS sequence"/>
</dbReference>
<gene>
    <name evidence="2" type="ORF">E1757_07020</name>
</gene>
<feature type="domain" description="Cyclic-phosphate processing Receiver" evidence="1">
    <location>
        <begin position="1"/>
        <end position="84"/>
    </location>
</feature>
<evidence type="ECO:0000313" key="3">
    <source>
        <dbReference type="Proteomes" id="UP000295636"/>
    </source>
</evidence>
<accession>A0A4R5KVQ7</accession>
<keyword evidence="2" id="KW-0132">Cell division</keyword>
<dbReference type="InterPro" id="IPR046909">
    <property type="entry name" value="cREC_REC"/>
</dbReference>
<proteinExistence type="predicted"/>
<sequence length="112" mass="12902">MHVYLDDLRACPKGLVAARTAEECILLLQECEVGILSLDFDLGWGQPDAMDVVRFMIAERRYPHEIYLHTSSLSGKNQMYQLLYRNKPDNVRLVNGPMLYETLQKLSNTVQE</sequence>
<evidence type="ECO:0000259" key="1">
    <source>
        <dbReference type="Pfam" id="PF20274"/>
    </source>
</evidence>
<keyword evidence="2" id="KW-0131">Cell cycle</keyword>
<dbReference type="GO" id="GO:0051301">
    <property type="term" value="P:cell division"/>
    <property type="evidence" value="ECO:0007669"/>
    <property type="project" value="UniProtKB-KW"/>
</dbReference>
<evidence type="ECO:0000313" key="2">
    <source>
        <dbReference type="EMBL" id="TDF99582.1"/>
    </source>
</evidence>
<organism evidence="2 3">
    <name type="scientific">Paenibacillus piri</name>
    <dbReference type="NCBI Taxonomy" id="2547395"/>
    <lineage>
        <taxon>Bacteria</taxon>
        <taxon>Bacillati</taxon>
        <taxon>Bacillota</taxon>
        <taxon>Bacilli</taxon>
        <taxon>Bacillales</taxon>
        <taxon>Paenibacillaceae</taxon>
        <taxon>Paenibacillus</taxon>
    </lineage>
</organism>
<comment type="caution">
    <text evidence="2">The sequence shown here is derived from an EMBL/GenBank/DDBJ whole genome shotgun (WGS) entry which is preliminary data.</text>
</comment>
<dbReference type="EMBL" id="SMRT01000002">
    <property type="protein sequence ID" value="TDF99582.1"/>
    <property type="molecule type" value="Genomic_DNA"/>
</dbReference>
<dbReference type="AlphaFoldDB" id="A0A4R5KVQ7"/>
<reference evidence="2 3" key="1">
    <citation type="submission" date="2019-03" db="EMBL/GenBank/DDBJ databases">
        <title>This is whole genome sequence of Paenibacillus sp MS74 strain.</title>
        <authorList>
            <person name="Trinh H.N."/>
        </authorList>
    </citation>
    <scope>NUCLEOTIDE SEQUENCE [LARGE SCALE GENOMIC DNA]</scope>
    <source>
        <strain evidence="2 3">MS74</strain>
    </source>
</reference>